<dbReference type="Gene3D" id="3.40.50.300">
    <property type="entry name" value="P-loop containing nucleotide triphosphate hydrolases"/>
    <property type="match status" value="1"/>
</dbReference>
<keyword evidence="3" id="KW-1185">Reference proteome</keyword>
<protein>
    <submittedName>
        <fullName evidence="2">AAA domain-containing protein</fullName>
    </submittedName>
</protein>
<gene>
    <name evidence="2" type="ORF">GCL57_14475</name>
</gene>
<dbReference type="Pfam" id="PF07726">
    <property type="entry name" value="AAA_3"/>
    <property type="match status" value="1"/>
</dbReference>
<dbReference type="InterPro" id="IPR050764">
    <property type="entry name" value="CbbQ/NirQ/NorQ/GpvN"/>
</dbReference>
<dbReference type="InterPro" id="IPR003593">
    <property type="entry name" value="AAA+_ATPase"/>
</dbReference>
<name>A0A833MZZ2_9BACT</name>
<dbReference type="PIRSF" id="PIRSF002849">
    <property type="entry name" value="AAA_ATPase_chaperone_MoxR_prd"/>
    <property type="match status" value="1"/>
</dbReference>
<dbReference type="SUPFAM" id="SSF52540">
    <property type="entry name" value="P-loop containing nucleoside triphosphate hydrolases"/>
    <property type="match status" value="1"/>
</dbReference>
<dbReference type="GO" id="GO:0016887">
    <property type="term" value="F:ATP hydrolysis activity"/>
    <property type="evidence" value="ECO:0007669"/>
    <property type="project" value="InterPro"/>
</dbReference>
<organism evidence="2 3">
    <name type="scientific">Fluviispira multicolorata</name>
    <dbReference type="NCBI Taxonomy" id="2654512"/>
    <lineage>
        <taxon>Bacteria</taxon>
        <taxon>Pseudomonadati</taxon>
        <taxon>Bdellovibrionota</taxon>
        <taxon>Oligoflexia</taxon>
        <taxon>Silvanigrellales</taxon>
        <taxon>Silvanigrellaceae</taxon>
        <taxon>Fluviispira</taxon>
    </lineage>
</organism>
<dbReference type="Gene3D" id="1.10.8.80">
    <property type="entry name" value="Magnesium chelatase subunit I, C-Terminal domain"/>
    <property type="match status" value="1"/>
</dbReference>
<feature type="domain" description="AAA+ ATPase" evidence="1">
    <location>
        <begin position="49"/>
        <end position="195"/>
    </location>
</feature>
<reference evidence="2 3" key="1">
    <citation type="submission" date="2019-10" db="EMBL/GenBank/DDBJ databases">
        <title>New genus of Silvanigrellaceae.</title>
        <authorList>
            <person name="Pitt A."/>
            <person name="Hahn M.W."/>
        </authorList>
    </citation>
    <scope>NUCLEOTIDE SEQUENCE [LARGE SCALE GENOMIC DNA]</scope>
    <source>
        <strain evidence="2 3">33A1-SZDP</strain>
    </source>
</reference>
<dbReference type="PANTHER" id="PTHR42759:SF1">
    <property type="entry name" value="MAGNESIUM-CHELATASE SUBUNIT CHLD"/>
    <property type="match status" value="1"/>
</dbReference>
<comment type="caution">
    <text evidence="2">The sequence shown here is derived from an EMBL/GenBank/DDBJ whole genome shotgun (WGS) entry which is preliminary data.</text>
</comment>
<evidence type="ECO:0000313" key="3">
    <source>
        <dbReference type="Proteomes" id="UP000442694"/>
    </source>
</evidence>
<proteinExistence type="predicted"/>
<dbReference type="InterPro" id="IPR011703">
    <property type="entry name" value="ATPase_AAA-3"/>
</dbReference>
<dbReference type="SMART" id="SM00382">
    <property type="entry name" value="AAA"/>
    <property type="match status" value="1"/>
</dbReference>
<accession>A0A833MZZ2</accession>
<evidence type="ECO:0000259" key="1">
    <source>
        <dbReference type="SMART" id="SM00382"/>
    </source>
</evidence>
<evidence type="ECO:0000313" key="2">
    <source>
        <dbReference type="EMBL" id="KAB8027398.1"/>
    </source>
</evidence>
<dbReference type="GO" id="GO:0005524">
    <property type="term" value="F:ATP binding"/>
    <property type="evidence" value="ECO:0007669"/>
    <property type="project" value="InterPro"/>
</dbReference>
<dbReference type="Proteomes" id="UP000442694">
    <property type="component" value="Unassembled WGS sequence"/>
</dbReference>
<dbReference type="AlphaFoldDB" id="A0A833MZZ2"/>
<dbReference type="PANTHER" id="PTHR42759">
    <property type="entry name" value="MOXR FAMILY PROTEIN"/>
    <property type="match status" value="1"/>
</dbReference>
<dbReference type="CDD" id="cd00009">
    <property type="entry name" value="AAA"/>
    <property type="match status" value="1"/>
</dbReference>
<dbReference type="Pfam" id="PF17863">
    <property type="entry name" value="AAA_lid_2"/>
    <property type="match status" value="1"/>
</dbReference>
<dbReference type="EMBL" id="WFLN01000012">
    <property type="protein sequence ID" value="KAB8027398.1"/>
    <property type="molecule type" value="Genomic_DNA"/>
</dbReference>
<sequence length="333" mass="37155">MVNFQKKGWEDMKDFQEITQASAKLSELLNSKVFGQKEIIEQIVLTVLCNGHALLTGAPGVAKTTLVRNLAKALGCGYKRIQFTPDLTPFDILGGYTIQFDDKDPDLKKIGFTPGPIFAPFILADEINRASPRTQSALLEAMQERQVSIEGISRPLPKPFFVFATQNPIENEGTFPLPEAQLDRFLLNLEIPYPDFDSEVKIASLSQMENDLDAIPLVSILLEARRVIENVPIKDDLLQGIVRIVRNTRPLESKLSVARDYLDFGASPRATQALLIASKAFAVIRGQKEVQFENVIEIAPAVLRHRCIVNFRSLAEKRSVSNIVNQIVQETVL</sequence>
<dbReference type="InterPro" id="IPR041628">
    <property type="entry name" value="ChlI/MoxR_AAA_lid"/>
</dbReference>
<dbReference type="InterPro" id="IPR027417">
    <property type="entry name" value="P-loop_NTPase"/>
</dbReference>